<evidence type="ECO:0000313" key="2">
    <source>
        <dbReference type="Proteomes" id="UP000054877"/>
    </source>
</evidence>
<comment type="caution">
    <text evidence="1">The sequence shown here is derived from an EMBL/GenBank/DDBJ whole genome shotgun (WGS) entry which is preliminary data.</text>
</comment>
<dbReference type="AlphaFoldDB" id="A0A0W0YWZ9"/>
<accession>A0A0W0YWZ9</accession>
<proteinExistence type="predicted"/>
<dbReference type="Proteomes" id="UP000054877">
    <property type="component" value="Unassembled WGS sequence"/>
</dbReference>
<dbReference type="EMBL" id="LNYX01000034">
    <property type="protein sequence ID" value="KTD61091.1"/>
    <property type="molecule type" value="Genomic_DNA"/>
</dbReference>
<organism evidence="1 2">
    <name type="scientific">Legionella spiritensis</name>
    <dbReference type="NCBI Taxonomy" id="452"/>
    <lineage>
        <taxon>Bacteria</taxon>
        <taxon>Pseudomonadati</taxon>
        <taxon>Pseudomonadota</taxon>
        <taxon>Gammaproteobacteria</taxon>
        <taxon>Legionellales</taxon>
        <taxon>Legionellaceae</taxon>
        <taxon>Legionella</taxon>
    </lineage>
</organism>
<name>A0A0W0YWZ9_LEGSP</name>
<protein>
    <submittedName>
        <fullName evidence="1">Uncharacterized protein</fullName>
    </submittedName>
</protein>
<evidence type="ECO:0000313" key="1">
    <source>
        <dbReference type="EMBL" id="KTD61091.1"/>
    </source>
</evidence>
<sequence>MRPGYETRNTAAGLLTGYKKHVACHEGEAEMRDNVLLFWKKMMQGTSYPQCSGGFRAISCSALTISSPNR</sequence>
<reference evidence="1 2" key="1">
    <citation type="submission" date="2015-11" db="EMBL/GenBank/DDBJ databases">
        <title>Genomic analysis of 38 Legionella species identifies large and diverse effector repertoires.</title>
        <authorList>
            <person name="Burstein D."/>
            <person name="Amaro F."/>
            <person name="Zusman T."/>
            <person name="Lifshitz Z."/>
            <person name="Cohen O."/>
            <person name="Gilbert J.A."/>
            <person name="Pupko T."/>
            <person name="Shuman H.A."/>
            <person name="Segal G."/>
        </authorList>
    </citation>
    <scope>NUCLEOTIDE SEQUENCE [LARGE SCALE GENOMIC DNA]</scope>
    <source>
        <strain evidence="1 2">Mt.St.Helens-9</strain>
    </source>
</reference>
<keyword evidence="2" id="KW-1185">Reference proteome</keyword>
<gene>
    <name evidence="1" type="ORF">Lspi_2711</name>
</gene>